<dbReference type="InterPro" id="IPR007867">
    <property type="entry name" value="GMC_OxRtase_C"/>
</dbReference>
<evidence type="ECO:0000256" key="1">
    <source>
        <dbReference type="ARBA" id="ARBA00001974"/>
    </source>
</evidence>
<feature type="domain" description="Glucose-methanol-choline oxidoreductase C-terminal" evidence="6">
    <location>
        <begin position="432"/>
        <end position="557"/>
    </location>
</feature>
<keyword evidence="5" id="KW-0560">Oxidoreductase</keyword>
<evidence type="ECO:0000256" key="2">
    <source>
        <dbReference type="ARBA" id="ARBA00010790"/>
    </source>
</evidence>
<sequence length="581" mass="64648">MLSDFRSLPIEHIETDICIVGAGPAGISLAREFIGHSLEVALLESGGIDADPDIQMLADGKNVGHAMPPMEVCKRQLGGNSNVWSIKIRPEQNQIGVRYVPYDEVDFEKRDWIPNSGWPFERSHLLPYYERAQQVCQLGDFAYTPDVWEGNDAPRLSVDASTVETGMFQFGPAKTFYADYRAELESARNVNIYTYATVVDIRVNDAGKAATAVKIAAPGGKEAWVTAKVFVLAGGGFQNARLLLAANQQHPAGLGNQYDVVGRYYHDHPQAVGGYFVPRNPQLLNRTALYDLRQVNGVPVMGFLRLSRAVQEREQLLNNNAILFPRPSQREADAVSSFKYLLQQMFGSNNWVMDPRAKTGFSSLLRRFPEKPLTHLTNVAWGFDYVLKAAYLAKTQKQSMLPNLGRGGWSEVPDNHRRFRQFEVMHLLEQSPDPDNRIVLSRDRDALGCQKLELHWSWSRDDAAQVIRAQRILAEELKRSGLGTFRVELDEAGLPKIGRPTGSAHLMGTTRMHDNPRYGVVDANCCVHGLHNLFVAGSSTFPTGGYANPTLTIVAMALRLGDFIKQDLERKSSPPVSTVVA</sequence>
<proteinExistence type="inferred from homology"/>
<dbReference type="InterPro" id="IPR036188">
    <property type="entry name" value="FAD/NAD-bd_sf"/>
</dbReference>
<evidence type="ECO:0000256" key="3">
    <source>
        <dbReference type="ARBA" id="ARBA00022630"/>
    </source>
</evidence>
<dbReference type="PANTHER" id="PTHR42784:SF1">
    <property type="entry name" value="PYRANOSE 2-OXIDASE"/>
    <property type="match status" value="1"/>
</dbReference>
<evidence type="ECO:0000256" key="4">
    <source>
        <dbReference type="ARBA" id="ARBA00022827"/>
    </source>
</evidence>
<comment type="caution">
    <text evidence="7">The sequence shown here is derived from an EMBL/GenBank/DDBJ whole genome shotgun (WGS) entry which is preliminary data.</text>
</comment>
<dbReference type="Pfam" id="PF05199">
    <property type="entry name" value="GMC_oxred_C"/>
    <property type="match status" value="1"/>
</dbReference>
<reference evidence="7" key="3">
    <citation type="submission" date="2020-02" db="EMBL/GenBank/DDBJ databases">
        <authorList>
            <person name="Sarangi A.N."/>
            <person name="Ghosh S."/>
            <person name="Mukherjee M."/>
            <person name="Tripathy S."/>
        </authorList>
    </citation>
    <scope>NUCLEOTIDE SEQUENCE</scope>
    <source>
        <strain evidence="7">BDU141951</strain>
    </source>
</reference>
<dbReference type="SUPFAM" id="SSF51905">
    <property type="entry name" value="FAD/NAD(P)-binding domain"/>
    <property type="match status" value="1"/>
</dbReference>
<dbReference type="AlphaFoldDB" id="A0A0C1ULW3"/>
<organism evidence="7">
    <name type="scientific">Lyngbya confervoides BDU141951</name>
    <dbReference type="NCBI Taxonomy" id="1574623"/>
    <lineage>
        <taxon>Bacteria</taxon>
        <taxon>Bacillati</taxon>
        <taxon>Cyanobacteriota</taxon>
        <taxon>Cyanophyceae</taxon>
        <taxon>Oscillatoriophycideae</taxon>
        <taxon>Oscillatoriales</taxon>
        <taxon>Microcoleaceae</taxon>
        <taxon>Lyngbya</taxon>
    </lineage>
</organism>
<comment type="similarity">
    <text evidence="2">Belongs to the GMC oxidoreductase family.</text>
</comment>
<dbReference type="GO" id="GO:0016614">
    <property type="term" value="F:oxidoreductase activity, acting on CH-OH group of donors"/>
    <property type="evidence" value="ECO:0007669"/>
    <property type="project" value="InterPro"/>
</dbReference>
<evidence type="ECO:0000259" key="6">
    <source>
        <dbReference type="Pfam" id="PF05199"/>
    </source>
</evidence>
<dbReference type="Gene3D" id="3.50.50.60">
    <property type="entry name" value="FAD/NAD(P)-binding domain"/>
    <property type="match status" value="2"/>
</dbReference>
<dbReference type="InterPro" id="IPR051473">
    <property type="entry name" value="P2Ox-like"/>
</dbReference>
<dbReference type="PANTHER" id="PTHR42784">
    <property type="entry name" value="PYRANOSE 2-OXIDASE"/>
    <property type="match status" value="1"/>
</dbReference>
<protein>
    <submittedName>
        <fullName evidence="7">GMC family oxidoreductase</fullName>
    </submittedName>
</protein>
<keyword evidence="4" id="KW-0274">FAD</keyword>
<reference evidence="7" key="1">
    <citation type="submission" date="2014-11" db="EMBL/GenBank/DDBJ databases">
        <authorList>
            <person name="Malar M.C."/>
            <person name="Sen D."/>
            <person name="Tripathy S."/>
        </authorList>
    </citation>
    <scope>NUCLEOTIDE SEQUENCE</scope>
    <source>
        <strain evidence="7">BDU141951</strain>
    </source>
</reference>
<gene>
    <name evidence="7" type="ORF">QQ91_003265</name>
</gene>
<evidence type="ECO:0000313" key="7">
    <source>
        <dbReference type="EMBL" id="NEV66131.1"/>
    </source>
</evidence>
<name>A0A0C1ULW3_9CYAN</name>
<keyword evidence="3" id="KW-0285">Flavoprotein</keyword>
<reference evidence="7" key="2">
    <citation type="journal article" date="2015" name="Genome Announc.">
        <title>Draft Genome Sequence of Filamentous Marine Cyanobacterium Lyngbya confervoides Strain BDU141951.</title>
        <authorList>
            <person name="Chandrababunaidu M.M."/>
            <person name="Sen D."/>
            <person name="Tripathy S."/>
        </authorList>
    </citation>
    <scope>NUCLEOTIDE SEQUENCE</scope>
    <source>
        <strain evidence="7">BDU141951</strain>
    </source>
</reference>
<accession>A0A0C1ULW3</accession>
<dbReference type="EMBL" id="JTHE02000003">
    <property type="protein sequence ID" value="NEV66131.1"/>
    <property type="molecule type" value="Genomic_DNA"/>
</dbReference>
<evidence type="ECO:0000256" key="5">
    <source>
        <dbReference type="ARBA" id="ARBA00023002"/>
    </source>
</evidence>
<comment type="cofactor">
    <cofactor evidence="1">
        <name>FAD</name>
        <dbReference type="ChEBI" id="CHEBI:57692"/>
    </cofactor>
</comment>